<sequence>MTGGLDPTETTDKRITVLVLHDAERRRIDCMSYEEAISVVKAEQSADNVVKIETREGEIVFTSGEMDIEDWETEWRREKRRLSMDVEVYDCPHESVGCVADDLCVQCKMDKIQGGFV</sequence>
<reference evidence="2" key="1">
    <citation type="submission" date="2016-10" db="EMBL/GenBank/DDBJ databases">
        <authorList>
            <person name="Varghese N."/>
            <person name="Submissions S."/>
        </authorList>
    </citation>
    <scope>NUCLEOTIDE SEQUENCE [LARGE SCALE GENOMIC DNA]</scope>
    <source>
        <strain evidence="2">CGMCC 1.10121</strain>
    </source>
</reference>
<accession>A0A1H8VKP6</accession>
<name>A0A1H8VKP6_9EURY</name>
<keyword evidence="2" id="KW-1185">Reference proteome</keyword>
<proteinExistence type="predicted"/>
<dbReference type="Proteomes" id="UP000199126">
    <property type="component" value="Unassembled WGS sequence"/>
</dbReference>
<dbReference type="EMBL" id="FODV01000017">
    <property type="protein sequence ID" value="SEP15991.1"/>
    <property type="molecule type" value="Genomic_DNA"/>
</dbReference>
<protein>
    <submittedName>
        <fullName evidence="1">Uncharacterized protein</fullName>
    </submittedName>
</protein>
<dbReference type="AlphaFoldDB" id="A0A1H8VKP6"/>
<gene>
    <name evidence="1" type="ORF">SAMN04487948_11773</name>
</gene>
<evidence type="ECO:0000313" key="1">
    <source>
        <dbReference type="EMBL" id="SEP15991.1"/>
    </source>
</evidence>
<dbReference type="OrthoDB" id="315046at2157"/>
<dbReference type="RefSeq" id="WP_089827230.1">
    <property type="nucleotide sequence ID" value="NZ_FODV01000017.1"/>
</dbReference>
<evidence type="ECO:0000313" key="2">
    <source>
        <dbReference type="Proteomes" id="UP000199126"/>
    </source>
</evidence>
<organism evidence="1 2">
    <name type="scientific">Halogranum amylolyticum</name>
    <dbReference type="NCBI Taxonomy" id="660520"/>
    <lineage>
        <taxon>Archaea</taxon>
        <taxon>Methanobacteriati</taxon>
        <taxon>Methanobacteriota</taxon>
        <taxon>Stenosarchaea group</taxon>
        <taxon>Halobacteria</taxon>
        <taxon>Halobacteriales</taxon>
        <taxon>Haloferacaceae</taxon>
    </lineage>
</organism>